<dbReference type="Gramene" id="LPERR03G01720.1">
    <property type="protein sequence ID" value="LPERR03G01720.1"/>
    <property type="gene ID" value="LPERR03G01720"/>
</dbReference>
<dbReference type="HOGENOM" id="CLU_1734117_0_0_1"/>
<proteinExistence type="predicted"/>
<dbReference type="EnsemblPlants" id="LPERR03G01720.2">
    <property type="protein sequence ID" value="LPERR03G01720.2"/>
    <property type="gene ID" value="LPERR03G01720"/>
</dbReference>
<protein>
    <submittedName>
        <fullName evidence="1">Uncharacterized protein</fullName>
    </submittedName>
</protein>
<name>A0A0D9VNW3_9ORYZ</name>
<dbReference type="Gramene" id="LPERR03G01720.2">
    <property type="protein sequence ID" value="LPERR03G01720.2"/>
    <property type="gene ID" value="LPERR03G01720"/>
</dbReference>
<dbReference type="EnsemblPlants" id="LPERR03G01720.1">
    <property type="protein sequence ID" value="LPERR03G01720.1"/>
    <property type="gene ID" value="LPERR03G01720"/>
</dbReference>
<evidence type="ECO:0000313" key="1">
    <source>
        <dbReference type="EnsemblPlants" id="LPERR03G01720.2"/>
    </source>
</evidence>
<keyword evidence="2" id="KW-1185">Reference proteome</keyword>
<dbReference type="AlphaFoldDB" id="A0A0D9VNW3"/>
<accession>A0A0D9VNW3</accession>
<dbReference type="Proteomes" id="UP000032180">
    <property type="component" value="Chromosome 3"/>
</dbReference>
<reference evidence="1" key="3">
    <citation type="submission" date="2015-04" db="UniProtKB">
        <authorList>
            <consortium name="EnsemblPlants"/>
        </authorList>
    </citation>
    <scope>IDENTIFICATION</scope>
</reference>
<evidence type="ECO:0000313" key="2">
    <source>
        <dbReference type="Proteomes" id="UP000032180"/>
    </source>
</evidence>
<sequence>MQRFLLPLHSPSSARPLRDRPHRIPILLRRLVPAGQPCQCRRCTSHGHREAVDGVDYVGVRGCGDARRAVAAGDGDADAHVPQLVPARRLHRVRVQHAPRGATADYMRQARLDRRRNTTYERRRVAPVRCGWRIPDPGRRAARPRRRAQET</sequence>
<organism evidence="1 2">
    <name type="scientific">Leersia perrieri</name>
    <dbReference type="NCBI Taxonomy" id="77586"/>
    <lineage>
        <taxon>Eukaryota</taxon>
        <taxon>Viridiplantae</taxon>
        <taxon>Streptophyta</taxon>
        <taxon>Embryophyta</taxon>
        <taxon>Tracheophyta</taxon>
        <taxon>Spermatophyta</taxon>
        <taxon>Magnoliopsida</taxon>
        <taxon>Liliopsida</taxon>
        <taxon>Poales</taxon>
        <taxon>Poaceae</taxon>
        <taxon>BOP clade</taxon>
        <taxon>Oryzoideae</taxon>
        <taxon>Oryzeae</taxon>
        <taxon>Oryzinae</taxon>
        <taxon>Leersia</taxon>
    </lineage>
</organism>
<reference evidence="1 2" key="2">
    <citation type="submission" date="2013-12" db="EMBL/GenBank/DDBJ databases">
        <authorList>
            <person name="Yu Y."/>
            <person name="Lee S."/>
            <person name="de Baynast K."/>
            <person name="Wissotski M."/>
            <person name="Liu L."/>
            <person name="Talag J."/>
            <person name="Goicoechea J."/>
            <person name="Angelova A."/>
            <person name="Jetty R."/>
            <person name="Kudrna D."/>
            <person name="Golser W."/>
            <person name="Rivera L."/>
            <person name="Zhang J."/>
            <person name="Wing R."/>
        </authorList>
    </citation>
    <scope>NUCLEOTIDE SEQUENCE</scope>
</reference>
<reference evidence="1 2" key="1">
    <citation type="submission" date="2012-08" db="EMBL/GenBank/DDBJ databases">
        <title>Oryza genome evolution.</title>
        <authorList>
            <person name="Wing R.A."/>
        </authorList>
    </citation>
    <scope>NUCLEOTIDE SEQUENCE</scope>
</reference>